<accession>A0A5C2RX09</accession>
<sequence>MIIDYLHGHRNALKGCSLVCKGWKASSRHHLFHAVSFSPERVAFSDLLVFLASSPDVCAYIKEITLSGYRGISLKDLRAALHPLRCLRSVTLDRLHISKPNWREPMLEPVVGVLDTLRITSSNVLGTDLSVFFDLLGLFSKLSALHLCNSLDYSMAIDRHRFDLTTTASDRFRRVEKLVLRALPLHALDAILHRNHNTHRWASLRTLWMDGCCSTWEHVKRIGEFIAVIGPQLREVAVRPHSMLLVRDELLANGQATVVTIRDTAEDWQALRLDKCTKLDVFKISVGHDDPMSRQIGKAIFRSTVDLLTHLPSTAVEVRVGFAPGRERYNLHGNQFRHYRDSLMALDWQALDRTLSADRFEKLRVVLDLGLARGTFCMKKCQELFKCARHALPGLDSRNMLELDFTKEKWWAYDLWH</sequence>
<name>A0A5C2RX09_9APHY</name>
<organism evidence="1 2">
    <name type="scientific">Lentinus tigrinus ALCF2SS1-6</name>
    <dbReference type="NCBI Taxonomy" id="1328759"/>
    <lineage>
        <taxon>Eukaryota</taxon>
        <taxon>Fungi</taxon>
        <taxon>Dikarya</taxon>
        <taxon>Basidiomycota</taxon>
        <taxon>Agaricomycotina</taxon>
        <taxon>Agaricomycetes</taxon>
        <taxon>Polyporales</taxon>
        <taxon>Polyporaceae</taxon>
        <taxon>Lentinus</taxon>
    </lineage>
</organism>
<evidence type="ECO:0008006" key="3">
    <source>
        <dbReference type="Google" id="ProtNLM"/>
    </source>
</evidence>
<dbReference type="Proteomes" id="UP000313359">
    <property type="component" value="Unassembled WGS sequence"/>
</dbReference>
<dbReference type="AlphaFoldDB" id="A0A5C2RX09"/>
<proteinExistence type="predicted"/>
<dbReference type="EMBL" id="ML122297">
    <property type="protein sequence ID" value="RPD55196.1"/>
    <property type="molecule type" value="Genomic_DNA"/>
</dbReference>
<evidence type="ECO:0000313" key="1">
    <source>
        <dbReference type="EMBL" id="RPD55196.1"/>
    </source>
</evidence>
<keyword evidence="2" id="KW-1185">Reference proteome</keyword>
<dbReference type="OrthoDB" id="2751422at2759"/>
<evidence type="ECO:0000313" key="2">
    <source>
        <dbReference type="Proteomes" id="UP000313359"/>
    </source>
</evidence>
<reference evidence="1" key="1">
    <citation type="journal article" date="2018" name="Genome Biol. Evol.">
        <title>Genomics and development of Lentinus tigrinus, a white-rot wood-decaying mushroom with dimorphic fruiting bodies.</title>
        <authorList>
            <person name="Wu B."/>
            <person name="Xu Z."/>
            <person name="Knudson A."/>
            <person name="Carlson A."/>
            <person name="Chen N."/>
            <person name="Kovaka S."/>
            <person name="LaButti K."/>
            <person name="Lipzen A."/>
            <person name="Pennachio C."/>
            <person name="Riley R."/>
            <person name="Schakwitz W."/>
            <person name="Umezawa K."/>
            <person name="Ohm R.A."/>
            <person name="Grigoriev I.V."/>
            <person name="Nagy L.G."/>
            <person name="Gibbons J."/>
            <person name="Hibbett D."/>
        </authorList>
    </citation>
    <scope>NUCLEOTIDE SEQUENCE [LARGE SCALE GENOMIC DNA]</scope>
    <source>
        <strain evidence="1">ALCF2SS1-6</strain>
    </source>
</reference>
<dbReference type="SUPFAM" id="SSF52047">
    <property type="entry name" value="RNI-like"/>
    <property type="match status" value="1"/>
</dbReference>
<protein>
    <recommendedName>
        <fullName evidence="3">F-box domain-containing protein</fullName>
    </recommendedName>
</protein>
<gene>
    <name evidence="1" type="ORF">L227DRAFT_657046</name>
</gene>